<feature type="domain" description="Peptidase M10 serralysin C-terminal" evidence="4">
    <location>
        <begin position="229"/>
        <end position="353"/>
    </location>
</feature>
<organism evidence="5 6">
    <name type="scientific">Roseicella aquatilis</name>
    <dbReference type="NCBI Taxonomy" id="2527868"/>
    <lineage>
        <taxon>Bacteria</taxon>
        <taxon>Pseudomonadati</taxon>
        <taxon>Pseudomonadota</taxon>
        <taxon>Alphaproteobacteria</taxon>
        <taxon>Acetobacterales</taxon>
        <taxon>Roseomonadaceae</taxon>
        <taxon>Roseicella</taxon>
    </lineage>
</organism>
<dbReference type="OrthoDB" id="115878at2"/>
<keyword evidence="2" id="KW-0964">Secreted</keyword>
<dbReference type="Gene3D" id="2.150.10.10">
    <property type="entry name" value="Serralysin-like metalloprotease, C-terminal"/>
    <property type="match status" value="1"/>
</dbReference>
<evidence type="ECO:0000259" key="4">
    <source>
        <dbReference type="Pfam" id="PF08548"/>
    </source>
</evidence>
<dbReference type="InterPro" id="IPR024079">
    <property type="entry name" value="MetalloPept_cat_dom_sf"/>
</dbReference>
<evidence type="ECO:0000256" key="1">
    <source>
        <dbReference type="ARBA" id="ARBA00004613"/>
    </source>
</evidence>
<evidence type="ECO:0000313" key="6">
    <source>
        <dbReference type="Proteomes" id="UP000295023"/>
    </source>
</evidence>
<dbReference type="SUPFAM" id="SSF51120">
    <property type="entry name" value="beta-Roll"/>
    <property type="match status" value="1"/>
</dbReference>
<dbReference type="InterPro" id="IPR034033">
    <property type="entry name" value="Serralysin-like"/>
</dbReference>
<gene>
    <name evidence="5" type="ORF">EXY23_08660</name>
</gene>
<dbReference type="EMBL" id="SKBM01000006">
    <property type="protein sequence ID" value="TCZ64030.1"/>
    <property type="molecule type" value="Genomic_DNA"/>
</dbReference>
<dbReference type="RefSeq" id="WP_132287077.1">
    <property type="nucleotide sequence ID" value="NZ_SKBM01000006.1"/>
</dbReference>
<dbReference type="GO" id="GO:0005615">
    <property type="term" value="C:extracellular space"/>
    <property type="evidence" value="ECO:0007669"/>
    <property type="project" value="InterPro"/>
</dbReference>
<dbReference type="GO" id="GO:0008237">
    <property type="term" value="F:metallopeptidase activity"/>
    <property type="evidence" value="ECO:0007669"/>
    <property type="project" value="InterPro"/>
</dbReference>
<protein>
    <recommendedName>
        <fullName evidence="4">Peptidase M10 serralysin C-terminal domain-containing protein</fullName>
    </recommendedName>
</protein>
<accession>A0A4R4DUS1</accession>
<keyword evidence="6" id="KW-1185">Reference proteome</keyword>
<reference evidence="5 6" key="1">
    <citation type="submission" date="2019-03" db="EMBL/GenBank/DDBJ databases">
        <title>Paracraurococcus aquatilis NE82 genome sequence.</title>
        <authorList>
            <person name="Zhao Y."/>
            <person name="Du Z."/>
        </authorList>
    </citation>
    <scope>NUCLEOTIDE SEQUENCE [LARGE SCALE GENOMIC DNA]</scope>
    <source>
        <strain evidence="5 6">NE82</strain>
    </source>
</reference>
<evidence type="ECO:0000256" key="3">
    <source>
        <dbReference type="ARBA" id="ARBA00022737"/>
    </source>
</evidence>
<name>A0A4R4DUS1_9PROT</name>
<proteinExistence type="predicted"/>
<dbReference type="InterPro" id="IPR011049">
    <property type="entry name" value="Serralysin-like_metalloprot_C"/>
</dbReference>
<sequence>MTAFDPLKALDWGVQAPGSWITYYFTPAGQPVSDSDNERSLGDSQPWDEQAKAEVRAAFSIFSEITNLRFGEVLESSGEPGQPSMDPMLTLQLFSDESDPSSLGFCLPMGVKEEARAAFNIASDGWKGGLQPGSVMFETLLHEFGHGLGLSHPHDAGLTNTSPVFPGVVDPFGDGGYGEYDLNQTVWTMMSYVEGWPTGPDGVTDALGYGHVMTPMAFDIAVLQAKYGANLATRTGDDVYDLADEDAAGTGYACIWDAGGTDTIRYTGARDAAIDLNAATLQWEVGGAGWVSYARGIHGGYTIANGVIIEDAVLGAGNDGVRGNDADNAITGGLGNDTLDGGDGCDTAVYHVSLAEQSQALEMERGAYVLSGAEGTDTLRNVEVFAFTDGTVRLGDDRLVDDLAYAIENPDVWAAGIDAEAHYDAHGWREGRDPNGVFSTRGYLAANPDVAKAGLNPLAHYMDHGWQEGRATSAAFDSRVYLERNEDVAAAGLDPLLHYLTHGMAEGREAYAAVGGTIAEGFDATFYLLANPDVAEAGADARTHWRTEGWQEGRDPNGWFDTDAYLTANPDVAAAGINPLAHYMGWGWHEGRDAGPRFDTEAYLAANPDVAAAGLNPLQHFLAYGIHEGRDAITVA</sequence>
<dbReference type="AlphaFoldDB" id="A0A4R4DUS1"/>
<dbReference type="CDD" id="cd04277">
    <property type="entry name" value="ZnMc_serralysin_like"/>
    <property type="match status" value="1"/>
</dbReference>
<keyword evidence="3" id="KW-0677">Repeat</keyword>
<dbReference type="GO" id="GO:0005509">
    <property type="term" value="F:calcium ion binding"/>
    <property type="evidence" value="ECO:0007669"/>
    <property type="project" value="InterPro"/>
</dbReference>
<dbReference type="SUPFAM" id="SSF55486">
    <property type="entry name" value="Metalloproteases ('zincins'), catalytic domain"/>
    <property type="match status" value="1"/>
</dbReference>
<dbReference type="Gene3D" id="3.40.390.10">
    <property type="entry name" value="Collagenase (Catalytic Domain)"/>
    <property type="match status" value="1"/>
</dbReference>
<evidence type="ECO:0000256" key="2">
    <source>
        <dbReference type="ARBA" id="ARBA00022525"/>
    </source>
</evidence>
<comment type="caution">
    <text evidence="5">The sequence shown here is derived from an EMBL/GenBank/DDBJ whole genome shotgun (WGS) entry which is preliminary data.</text>
</comment>
<dbReference type="Pfam" id="PF08548">
    <property type="entry name" value="Peptidase_M10_C"/>
    <property type="match status" value="1"/>
</dbReference>
<comment type="subcellular location">
    <subcellularLocation>
        <location evidence="1">Secreted</location>
    </subcellularLocation>
</comment>
<dbReference type="InterPro" id="IPR013858">
    <property type="entry name" value="Peptidase_M10B_C"/>
</dbReference>
<evidence type="ECO:0000313" key="5">
    <source>
        <dbReference type="EMBL" id="TCZ64030.1"/>
    </source>
</evidence>
<dbReference type="Proteomes" id="UP000295023">
    <property type="component" value="Unassembled WGS sequence"/>
</dbReference>